<feature type="binding site" evidence="12">
    <location>
        <begin position="371"/>
        <end position="374"/>
    </location>
    <ligand>
        <name>substrate</name>
    </ligand>
</feature>
<feature type="binding site" evidence="10 13">
    <location>
        <position position="319"/>
    </location>
    <ligand>
        <name>Mg(2+)</name>
        <dbReference type="ChEBI" id="CHEBI:18420"/>
    </ligand>
</feature>
<evidence type="ECO:0000256" key="1">
    <source>
        <dbReference type="ARBA" id="ARBA00005031"/>
    </source>
</evidence>
<feature type="active site" description="Proton acceptor" evidence="10 11">
    <location>
        <position position="344"/>
    </location>
</feature>
<evidence type="ECO:0000256" key="4">
    <source>
        <dbReference type="ARBA" id="ARBA00017068"/>
    </source>
</evidence>
<evidence type="ECO:0000313" key="17">
    <source>
        <dbReference type="Proteomes" id="UP000315283"/>
    </source>
</evidence>
<comment type="cofactor">
    <cofactor evidence="13">
        <name>Mg(2+)</name>
        <dbReference type="ChEBI" id="CHEBI:18420"/>
    </cofactor>
    <text evidence="13">Mg(2+) is required for catalysis and for stabilizing the dimer.</text>
</comment>
<comment type="function">
    <text evidence="9 10">Catalyzes the reversible conversion of 2-phosphoglycerate (2-PG) into phosphoenolpyruvate (PEP). It is essential for the degradation of carbohydrates via glycolysis.</text>
</comment>
<evidence type="ECO:0000256" key="3">
    <source>
        <dbReference type="ARBA" id="ARBA00012058"/>
    </source>
</evidence>
<evidence type="ECO:0000256" key="12">
    <source>
        <dbReference type="PIRSR" id="PIRSR001400-2"/>
    </source>
</evidence>
<dbReference type="SUPFAM" id="SSF51604">
    <property type="entry name" value="Enolase C-terminal domain-like"/>
    <property type="match status" value="1"/>
</dbReference>
<keyword evidence="10 13" id="KW-0479">Metal-binding</keyword>
<dbReference type="InterPro" id="IPR029017">
    <property type="entry name" value="Enolase-like_N"/>
</dbReference>
<dbReference type="GO" id="GO:0006096">
    <property type="term" value="P:glycolytic process"/>
    <property type="evidence" value="ECO:0007669"/>
    <property type="project" value="UniProtKB-UniRule"/>
</dbReference>
<comment type="caution">
    <text evidence="16">The sequence shown here is derived from an EMBL/GenBank/DDBJ whole genome shotgun (WGS) entry which is preliminary data.</text>
</comment>
<evidence type="ECO:0000313" key="16">
    <source>
        <dbReference type="EMBL" id="RZO28721.1"/>
    </source>
</evidence>
<evidence type="ECO:0000256" key="13">
    <source>
        <dbReference type="PIRSR" id="PIRSR001400-3"/>
    </source>
</evidence>
<comment type="cofactor">
    <cofactor evidence="10">
        <name>Mg(2+)</name>
        <dbReference type="ChEBI" id="CHEBI:18420"/>
    </cofactor>
    <text evidence="10">Binds a second Mg(2+) ion via substrate during catalysis.</text>
</comment>
<feature type="active site" description="Proton donor" evidence="10 11">
    <location>
        <position position="212"/>
    </location>
</feature>
<dbReference type="SMART" id="SM01193">
    <property type="entry name" value="Enolase_N"/>
    <property type="match status" value="1"/>
</dbReference>
<accession>A0A520N5E8</accession>
<evidence type="ECO:0000256" key="6">
    <source>
        <dbReference type="ARBA" id="ARBA00022842"/>
    </source>
</evidence>
<evidence type="ECO:0000256" key="5">
    <source>
        <dbReference type="ARBA" id="ARBA00022525"/>
    </source>
</evidence>
<dbReference type="UniPathway" id="UPA00109">
    <property type="reaction ID" value="UER00187"/>
</dbReference>
<dbReference type="GO" id="GO:0009986">
    <property type="term" value="C:cell surface"/>
    <property type="evidence" value="ECO:0007669"/>
    <property type="project" value="UniProtKB-SubCell"/>
</dbReference>
<feature type="binding site" evidence="12">
    <location>
        <position position="162"/>
    </location>
    <ligand>
        <name>substrate</name>
    </ligand>
</feature>
<dbReference type="SFLD" id="SFLDS00001">
    <property type="entry name" value="Enolase"/>
    <property type="match status" value="1"/>
</dbReference>
<feature type="binding site" evidence="10">
    <location>
        <position position="170"/>
    </location>
    <ligand>
        <name>(2R)-2-phosphoglycerate</name>
        <dbReference type="ChEBI" id="CHEBI:58289"/>
    </ligand>
</feature>
<dbReference type="SMART" id="SM01192">
    <property type="entry name" value="Enolase_C"/>
    <property type="match status" value="1"/>
</dbReference>
<protein>
    <recommendedName>
        <fullName evidence="4 10">Enolase</fullName>
        <ecNumber evidence="3 10">4.2.1.11</ecNumber>
    </recommendedName>
    <alternativeName>
        <fullName evidence="10">2-phospho-D-glycerate hydro-lyase</fullName>
    </alternativeName>
    <alternativeName>
        <fullName evidence="10">2-phosphoglycerate dehydratase</fullName>
    </alternativeName>
</protein>
<dbReference type="HAMAP" id="MF_00318">
    <property type="entry name" value="Enolase"/>
    <property type="match status" value="1"/>
</dbReference>
<evidence type="ECO:0000256" key="10">
    <source>
        <dbReference type="HAMAP-Rule" id="MF_00318"/>
    </source>
</evidence>
<dbReference type="AlphaFoldDB" id="A0A520N5E8"/>
<dbReference type="Pfam" id="PF00113">
    <property type="entry name" value="Enolase_C"/>
    <property type="match status" value="1"/>
</dbReference>
<evidence type="ECO:0000259" key="14">
    <source>
        <dbReference type="SMART" id="SM01192"/>
    </source>
</evidence>
<dbReference type="Pfam" id="PF03952">
    <property type="entry name" value="Enolase_N"/>
    <property type="match status" value="1"/>
</dbReference>
<gene>
    <name evidence="10" type="primary">eno</name>
    <name evidence="16" type="ORF">EVA97_01970</name>
</gene>
<keyword evidence="16" id="KW-0670">Pyruvate</keyword>
<dbReference type="InterPro" id="IPR036849">
    <property type="entry name" value="Enolase-like_C_sf"/>
</dbReference>
<dbReference type="Gene3D" id="3.30.390.10">
    <property type="entry name" value="Enolase-like, N-terminal domain"/>
    <property type="match status" value="1"/>
</dbReference>
<dbReference type="PANTHER" id="PTHR11902:SF1">
    <property type="entry name" value="ENOLASE"/>
    <property type="match status" value="1"/>
</dbReference>
<dbReference type="InterPro" id="IPR000941">
    <property type="entry name" value="Enolase"/>
</dbReference>
<name>A0A520N5E8_9GAMM</name>
<keyword evidence="6 10" id="KW-0460">Magnesium</keyword>
<dbReference type="GO" id="GO:0004634">
    <property type="term" value="F:phosphopyruvate hydratase activity"/>
    <property type="evidence" value="ECO:0007669"/>
    <property type="project" value="UniProtKB-UniRule"/>
</dbReference>
<keyword evidence="10" id="KW-0963">Cytoplasm</keyword>
<dbReference type="PROSITE" id="PS00164">
    <property type="entry name" value="ENOLASE"/>
    <property type="match status" value="1"/>
</dbReference>
<comment type="subunit">
    <text evidence="10">Component of the RNA degradosome, a multiprotein complex involved in RNA processing and mRNA degradation.</text>
</comment>
<feature type="binding site" evidence="10">
    <location>
        <position position="395"/>
    </location>
    <ligand>
        <name>(2R)-2-phosphoglycerate</name>
        <dbReference type="ChEBI" id="CHEBI:58289"/>
    </ligand>
</feature>
<evidence type="ECO:0000256" key="11">
    <source>
        <dbReference type="PIRSR" id="PIRSR001400-1"/>
    </source>
</evidence>
<comment type="similarity">
    <text evidence="2 10">Belongs to the enolase family.</text>
</comment>
<keyword evidence="8 10" id="KW-0456">Lyase</keyword>
<evidence type="ECO:0000256" key="7">
    <source>
        <dbReference type="ARBA" id="ARBA00023152"/>
    </source>
</evidence>
<feature type="binding site" evidence="10 13">
    <location>
        <position position="249"/>
    </location>
    <ligand>
        <name>Mg(2+)</name>
        <dbReference type="ChEBI" id="CHEBI:18420"/>
    </ligand>
</feature>
<evidence type="ECO:0000259" key="15">
    <source>
        <dbReference type="SMART" id="SM01193"/>
    </source>
</evidence>
<dbReference type="PIRSF" id="PIRSF001400">
    <property type="entry name" value="Enolase"/>
    <property type="match status" value="1"/>
</dbReference>
<comment type="pathway">
    <text evidence="1 10">Carbohydrate degradation; glycolysis; pyruvate from D-glyceraldehyde 3-phosphate: step 4/5.</text>
</comment>
<feature type="binding site" evidence="12">
    <location>
        <position position="395"/>
    </location>
    <ligand>
        <name>substrate</name>
    </ligand>
</feature>
<sequence>MHKISSINAIQVFDSRGVPTVSCKVFLEDGTSASAMVPSGASTGSKEALELRDNDISYDGKSVMMAVNNINETLAPLVIGKDPNYQKEIDDLLISFDDTEDKSKVGANAILAVSLSVAHVAAKANKISLYEHFSRVYKDITGDHAVHSMPLPMFNILNGGEHADNNIDIQEFMIIPSGAKNFIEVMQWATEIYHNLKKILLKNSHATSVGDEGGFAPNLESNKEALKLIVDAIKETGLIPGKDVNIALDCAASEFFNGKEYVLSGENKKLTSSEFVDYLHDLTNDYPIVSIEDGMDENDTEGWRLLTEKLGSSCQLVGDDLFVTNKKILKDGINKEMANSILIKFNQVGSITETIETIYFANQNNFKSIISHRSGETEDTTIADLAVGLGIGQIKTGAPCRSDRVAKYNRLLWIEEESDNILLK</sequence>
<dbReference type="InterPro" id="IPR020811">
    <property type="entry name" value="Enolase_N"/>
</dbReference>
<dbReference type="InterPro" id="IPR020809">
    <property type="entry name" value="Enolase_CS"/>
</dbReference>
<proteinExistence type="inferred from homology"/>
<dbReference type="CDD" id="cd03313">
    <property type="entry name" value="enolase"/>
    <property type="match status" value="1"/>
</dbReference>
<dbReference type="Gene3D" id="3.20.20.120">
    <property type="entry name" value="Enolase-like C-terminal domain"/>
    <property type="match status" value="1"/>
</dbReference>
<feature type="binding site" evidence="12">
    <location>
        <position position="319"/>
    </location>
    <ligand>
        <name>substrate</name>
    </ligand>
</feature>
<dbReference type="Proteomes" id="UP000315283">
    <property type="component" value="Unassembled WGS sequence"/>
</dbReference>
<dbReference type="NCBIfam" id="TIGR01060">
    <property type="entry name" value="eno"/>
    <property type="match status" value="1"/>
</dbReference>
<dbReference type="GO" id="GO:0005576">
    <property type="term" value="C:extracellular region"/>
    <property type="evidence" value="ECO:0007669"/>
    <property type="project" value="UniProtKB-SubCell"/>
</dbReference>
<feature type="binding site" evidence="12">
    <location>
        <position position="292"/>
    </location>
    <ligand>
        <name>substrate</name>
    </ligand>
</feature>
<keyword evidence="7 10" id="KW-0324">Glycolysis</keyword>
<dbReference type="GO" id="GO:0000015">
    <property type="term" value="C:phosphopyruvate hydratase complex"/>
    <property type="evidence" value="ECO:0007669"/>
    <property type="project" value="InterPro"/>
</dbReference>
<dbReference type="PRINTS" id="PR00148">
    <property type="entry name" value="ENOLASE"/>
</dbReference>
<dbReference type="PANTHER" id="PTHR11902">
    <property type="entry name" value="ENOLASE"/>
    <property type="match status" value="1"/>
</dbReference>
<feature type="binding site" evidence="12">
    <location>
        <position position="171"/>
    </location>
    <ligand>
        <name>substrate</name>
    </ligand>
</feature>
<evidence type="ECO:0000256" key="9">
    <source>
        <dbReference type="ARBA" id="ARBA00045763"/>
    </source>
</evidence>
<feature type="binding site" evidence="10">
    <location>
        <position position="373"/>
    </location>
    <ligand>
        <name>(2R)-2-phosphoglycerate</name>
        <dbReference type="ChEBI" id="CHEBI:58289"/>
    </ligand>
</feature>
<organism evidence="16 17">
    <name type="scientific">SAR86 cluster bacterium</name>
    <dbReference type="NCBI Taxonomy" id="2030880"/>
    <lineage>
        <taxon>Bacteria</taxon>
        <taxon>Pseudomonadati</taxon>
        <taxon>Pseudomonadota</taxon>
        <taxon>Gammaproteobacteria</taxon>
        <taxon>SAR86 cluster</taxon>
    </lineage>
</organism>
<reference evidence="16 17" key="1">
    <citation type="submission" date="2019-02" db="EMBL/GenBank/DDBJ databases">
        <title>Prokaryotic population dynamics and viral predation in marine succession experiment using metagenomics: the confinement effect.</title>
        <authorList>
            <person name="Haro-Moreno J.M."/>
            <person name="Rodriguez-Valera F."/>
            <person name="Lopez-Perez M."/>
        </authorList>
    </citation>
    <scope>NUCLEOTIDE SEQUENCE [LARGE SCALE GENOMIC DNA]</scope>
    <source>
        <strain evidence="16">MED-G164</strain>
    </source>
</reference>
<feature type="binding site" evidence="10 13">
    <location>
        <position position="292"/>
    </location>
    <ligand>
        <name>Mg(2+)</name>
        <dbReference type="ChEBI" id="CHEBI:18420"/>
    </ligand>
</feature>
<keyword evidence="5 10" id="KW-0964">Secreted</keyword>
<evidence type="ECO:0000256" key="8">
    <source>
        <dbReference type="ARBA" id="ARBA00023239"/>
    </source>
</evidence>
<evidence type="ECO:0000256" key="2">
    <source>
        <dbReference type="ARBA" id="ARBA00009604"/>
    </source>
</evidence>
<comment type="catalytic activity">
    <reaction evidence="10">
        <text>(2R)-2-phosphoglycerate = phosphoenolpyruvate + H2O</text>
        <dbReference type="Rhea" id="RHEA:10164"/>
        <dbReference type="ChEBI" id="CHEBI:15377"/>
        <dbReference type="ChEBI" id="CHEBI:58289"/>
        <dbReference type="ChEBI" id="CHEBI:58702"/>
        <dbReference type="EC" id="4.2.1.11"/>
    </reaction>
</comment>
<dbReference type="SFLD" id="SFLDG00178">
    <property type="entry name" value="enolase"/>
    <property type="match status" value="1"/>
</dbReference>
<feature type="domain" description="Enolase C-terminal TIM barrel" evidence="14">
    <location>
        <begin position="146"/>
        <end position="424"/>
    </location>
</feature>
<dbReference type="EMBL" id="SHBJ01000009">
    <property type="protein sequence ID" value="RZO28721.1"/>
    <property type="molecule type" value="Genomic_DNA"/>
</dbReference>
<dbReference type="SFLD" id="SFLDF00002">
    <property type="entry name" value="enolase"/>
    <property type="match status" value="1"/>
</dbReference>
<feature type="binding site" evidence="10">
    <location>
        <position position="344"/>
    </location>
    <ligand>
        <name>(2R)-2-phosphoglycerate</name>
        <dbReference type="ChEBI" id="CHEBI:58289"/>
    </ligand>
</feature>
<comment type="subcellular location">
    <subcellularLocation>
        <location evidence="10">Cytoplasm</location>
    </subcellularLocation>
    <subcellularLocation>
        <location evidence="10">Secreted</location>
    </subcellularLocation>
    <subcellularLocation>
        <location evidence="10">Cell surface</location>
    </subcellularLocation>
    <text evidence="10">Fractions of enolase are present in both the cytoplasm and on the cell surface.</text>
</comment>
<dbReference type="GO" id="GO:0000287">
    <property type="term" value="F:magnesium ion binding"/>
    <property type="evidence" value="ECO:0007669"/>
    <property type="project" value="UniProtKB-UniRule"/>
</dbReference>
<dbReference type="SUPFAM" id="SSF54826">
    <property type="entry name" value="Enolase N-terminal domain-like"/>
    <property type="match status" value="1"/>
</dbReference>
<dbReference type="EC" id="4.2.1.11" evidence="3 10"/>
<feature type="binding site" evidence="10">
    <location>
        <position position="374"/>
    </location>
    <ligand>
        <name>(2R)-2-phosphoglycerate</name>
        <dbReference type="ChEBI" id="CHEBI:58289"/>
    </ligand>
</feature>
<dbReference type="InterPro" id="IPR020810">
    <property type="entry name" value="Enolase_C"/>
</dbReference>
<feature type="domain" description="Enolase N-terminal" evidence="15">
    <location>
        <begin position="4"/>
        <end position="133"/>
    </location>
</feature>